<dbReference type="PANTHER" id="PTHR43158">
    <property type="entry name" value="SKFA PEPTIDE EXPORT ATP-BINDING PROTEIN SKFE"/>
    <property type="match status" value="1"/>
</dbReference>
<dbReference type="InterPro" id="IPR003439">
    <property type="entry name" value="ABC_transporter-like_ATP-bd"/>
</dbReference>
<name>A0A662Z2F6_9STAP</name>
<protein>
    <submittedName>
        <fullName evidence="4">ABC-2 type transport system ATP-binding protein</fullName>
    </submittedName>
</protein>
<dbReference type="Proteomes" id="UP000243605">
    <property type="component" value="Unassembled WGS sequence"/>
</dbReference>
<dbReference type="EMBL" id="FOIT01000002">
    <property type="protein sequence ID" value="SEV91628.1"/>
    <property type="molecule type" value="Genomic_DNA"/>
</dbReference>
<dbReference type="InterPro" id="IPR003593">
    <property type="entry name" value="AAA+_ATPase"/>
</dbReference>
<evidence type="ECO:0000256" key="2">
    <source>
        <dbReference type="ARBA" id="ARBA00022840"/>
    </source>
</evidence>
<proteinExistence type="predicted"/>
<dbReference type="SMART" id="SM00382">
    <property type="entry name" value="AAA"/>
    <property type="match status" value="1"/>
</dbReference>
<accession>A0A662Z2F6</accession>
<dbReference type="GO" id="GO:0016887">
    <property type="term" value="F:ATP hydrolysis activity"/>
    <property type="evidence" value="ECO:0007669"/>
    <property type="project" value="InterPro"/>
</dbReference>
<evidence type="ECO:0000259" key="3">
    <source>
        <dbReference type="PROSITE" id="PS50893"/>
    </source>
</evidence>
<dbReference type="PROSITE" id="PS50893">
    <property type="entry name" value="ABC_TRANSPORTER_2"/>
    <property type="match status" value="1"/>
</dbReference>
<dbReference type="GO" id="GO:0005524">
    <property type="term" value="F:ATP binding"/>
    <property type="evidence" value="ECO:0007669"/>
    <property type="project" value="UniProtKB-KW"/>
</dbReference>
<sequence length="291" mass="33670">MIHVDNITFSYDKETVLDELSFTELEPVITGLWGRNGSGKTTLMKLLAGYEEPEHGKIEIQGKRPYNNAEAVQNVCYMQEEHPFSSIWNVHDALRFGKYFNPNWDQEMSERLLKTFRLDRKKKITKLSTGMKSALQFIIGICSNAEITILDEPVNGLDAGMRKKMYKVLRESHEENPRLILLTSHHIGEIQSIFEKIIVIKDGNIVFHELMDETREKGIWLSGNKDKLEEKISAEKILEHETMGSTMKVMLDAHYSKEWKEFAHSNGLSIEKAELQDYLLNMTEEEEEMSI</sequence>
<gene>
    <name evidence="4" type="ORF">SAMN05192557_0749</name>
</gene>
<keyword evidence="1" id="KW-0547">Nucleotide-binding</keyword>
<reference evidence="4 5" key="1">
    <citation type="submission" date="2016-10" db="EMBL/GenBank/DDBJ databases">
        <authorList>
            <person name="Varghese N."/>
            <person name="Submissions S."/>
        </authorList>
    </citation>
    <scope>NUCLEOTIDE SEQUENCE [LARGE SCALE GENOMIC DNA]</scope>
    <source>
        <strain evidence="4 5">IBRC-M10081</strain>
    </source>
</reference>
<dbReference type="RefSeq" id="WP_091474053.1">
    <property type="nucleotide sequence ID" value="NZ_FOIT01000002.1"/>
</dbReference>
<dbReference type="Gene3D" id="3.40.50.300">
    <property type="entry name" value="P-loop containing nucleotide triphosphate hydrolases"/>
    <property type="match status" value="1"/>
</dbReference>
<evidence type="ECO:0000313" key="5">
    <source>
        <dbReference type="Proteomes" id="UP000243605"/>
    </source>
</evidence>
<dbReference type="PANTHER" id="PTHR43158:SF5">
    <property type="entry name" value="ABC TRANSPORTER, ATP-BINDING PROTEIN"/>
    <property type="match status" value="1"/>
</dbReference>
<dbReference type="InterPro" id="IPR027417">
    <property type="entry name" value="P-loop_NTPase"/>
</dbReference>
<keyword evidence="2 4" id="KW-0067">ATP-binding</keyword>
<feature type="domain" description="ABC transporter" evidence="3">
    <location>
        <begin position="2"/>
        <end position="227"/>
    </location>
</feature>
<evidence type="ECO:0000256" key="1">
    <source>
        <dbReference type="ARBA" id="ARBA00022741"/>
    </source>
</evidence>
<dbReference type="CDD" id="cd03230">
    <property type="entry name" value="ABC_DR_subfamily_A"/>
    <property type="match status" value="1"/>
</dbReference>
<dbReference type="OrthoDB" id="9801987at2"/>
<dbReference type="SUPFAM" id="SSF52540">
    <property type="entry name" value="P-loop containing nucleoside triphosphate hydrolases"/>
    <property type="match status" value="1"/>
</dbReference>
<dbReference type="Pfam" id="PF00005">
    <property type="entry name" value="ABC_tran"/>
    <property type="match status" value="1"/>
</dbReference>
<dbReference type="AlphaFoldDB" id="A0A662Z2F6"/>
<keyword evidence="5" id="KW-1185">Reference proteome</keyword>
<organism evidence="4 5">
    <name type="scientific">Aliicoccus persicus</name>
    <dbReference type="NCBI Taxonomy" id="930138"/>
    <lineage>
        <taxon>Bacteria</taxon>
        <taxon>Bacillati</taxon>
        <taxon>Bacillota</taxon>
        <taxon>Bacilli</taxon>
        <taxon>Bacillales</taxon>
        <taxon>Staphylococcaceae</taxon>
        <taxon>Aliicoccus</taxon>
    </lineage>
</organism>
<evidence type="ECO:0000313" key="4">
    <source>
        <dbReference type="EMBL" id="SEV91628.1"/>
    </source>
</evidence>